<dbReference type="Proteomes" id="UP001190452">
    <property type="component" value="Unassembled WGS sequence"/>
</dbReference>
<name>A0AAJ5D5X3_9RALS</name>
<comment type="caution">
    <text evidence="3">The sequence shown here is derived from an EMBL/GenBank/DDBJ whole genome shotgun (WGS) entry which is preliminary data.</text>
</comment>
<dbReference type="AlphaFoldDB" id="A0AAJ5D5X3"/>
<protein>
    <submittedName>
        <fullName evidence="3">Uncharacterized protein</fullName>
    </submittedName>
</protein>
<dbReference type="EMBL" id="UGVE01000001">
    <property type="protein sequence ID" value="SUD98622.1"/>
    <property type="molecule type" value="Genomic_DNA"/>
</dbReference>
<sequence>MVTGALVALFYGLVAMIGAISALVFIWAIGRVL</sequence>
<gene>
    <name evidence="3" type="ORF">NCTC10894_03013</name>
    <name evidence="2" type="ORF">R77569_00739</name>
</gene>
<accession>A0AAJ5D5X3</accession>
<evidence type="ECO:0000313" key="4">
    <source>
        <dbReference type="Proteomes" id="UP000255008"/>
    </source>
</evidence>
<reference evidence="2 5" key="2">
    <citation type="submission" date="2023-07" db="EMBL/GenBank/DDBJ databases">
        <authorList>
            <person name="Peeters C."/>
        </authorList>
    </citation>
    <scope>NUCLEOTIDE SEQUENCE [LARGE SCALE GENOMIC DNA]</scope>
    <source>
        <strain evidence="2 5">R-77569</strain>
    </source>
</reference>
<proteinExistence type="predicted"/>
<dbReference type="Proteomes" id="UP000255008">
    <property type="component" value="Unassembled WGS sequence"/>
</dbReference>
<evidence type="ECO:0000313" key="2">
    <source>
        <dbReference type="EMBL" id="CAJ0853844.1"/>
    </source>
</evidence>
<evidence type="ECO:0000256" key="1">
    <source>
        <dbReference type="SAM" id="Phobius"/>
    </source>
</evidence>
<reference evidence="3 4" key="1">
    <citation type="submission" date="2018-06" db="EMBL/GenBank/DDBJ databases">
        <authorList>
            <consortium name="Pathogen Informatics"/>
            <person name="Doyle S."/>
        </authorList>
    </citation>
    <scope>NUCLEOTIDE SEQUENCE [LARGE SCALE GENOMIC DNA]</scope>
    <source>
        <strain evidence="3 4">NCTC10894</strain>
    </source>
</reference>
<feature type="transmembrane region" description="Helical" evidence="1">
    <location>
        <begin position="6"/>
        <end position="29"/>
    </location>
</feature>
<keyword evidence="5" id="KW-1185">Reference proteome</keyword>
<dbReference type="EMBL" id="CAUDKV010000002">
    <property type="protein sequence ID" value="CAJ0853844.1"/>
    <property type="molecule type" value="Genomic_DNA"/>
</dbReference>
<keyword evidence="1" id="KW-0812">Transmembrane</keyword>
<evidence type="ECO:0000313" key="5">
    <source>
        <dbReference type="Proteomes" id="UP001190452"/>
    </source>
</evidence>
<keyword evidence="1" id="KW-1133">Transmembrane helix</keyword>
<organism evidence="3 4">
    <name type="scientific">Ralstonia mannitolilytica</name>
    <dbReference type="NCBI Taxonomy" id="105219"/>
    <lineage>
        <taxon>Bacteria</taxon>
        <taxon>Pseudomonadati</taxon>
        <taxon>Pseudomonadota</taxon>
        <taxon>Betaproteobacteria</taxon>
        <taxon>Burkholderiales</taxon>
        <taxon>Burkholderiaceae</taxon>
        <taxon>Ralstonia</taxon>
    </lineage>
</organism>
<keyword evidence="1" id="KW-0472">Membrane</keyword>
<evidence type="ECO:0000313" key="3">
    <source>
        <dbReference type="EMBL" id="SUD98622.1"/>
    </source>
</evidence>